<protein>
    <submittedName>
        <fullName evidence="4">Two component transcriptional regulator, LytTR family</fullName>
    </submittedName>
</protein>
<keyword evidence="5" id="KW-1185">Reference proteome</keyword>
<gene>
    <name evidence="4" type="ORF">SAMN04487943_108144</name>
</gene>
<evidence type="ECO:0000259" key="3">
    <source>
        <dbReference type="PROSITE" id="PS50930"/>
    </source>
</evidence>
<dbReference type="EMBL" id="FOTR01000008">
    <property type="protein sequence ID" value="SFM13695.1"/>
    <property type="molecule type" value="Genomic_DNA"/>
</dbReference>
<feature type="domain" description="Response regulatory" evidence="2">
    <location>
        <begin position="4"/>
        <end position="119"/>
    </location>
</feature>
<dbReference type="AlphaFoldDB" id="A0A1I4NE79"/>
<dbReference type="Gene3D" id="2.40.50.40">
    <property type="match status" value="1"/>
</dbReference>
<dbReference type="InterPro" id="IPR001789">
    <property type="entry name" value="Sig_transdc_resp-reg_receiver"/>
</dbReference>
<organism evidence="4 5">
    <name type="scientific">Gracilibacillus orientalis</name>
    <dbReference type="NCBI Taxonomy" id="334253"/>
    <lineage>
        <taxon>Bacteria</taxon>
        <taxon>Bacillati</taxon>
        <taxon>Bacillota</taxon>
        <taxon>Bacilli</taxon>
        <taxon>Bacillales</taxon>
        <taxon>Bacillaceae</taxon>
        <taxon>Gracilibacillus</taxon>
    </lineage>
</organism>
<evidence type="ECO:0000313" key="5">
    <source>
        <dbReference type="Proteomes" id="UP000198565"/>
    </source>
</evidence>
<dbReference type="PANTHER" id="PTHR37299">
    <property type="entry name" value="TRANSCRIPTIONAL REGULATOR-RELATED"/>
    <property type="match status" value="1"/>
</dbReference>
<dbReference type="Pfam" id="PF04397">
    <property type="entry name" value="LytTR"/>
    <property type="match status" value="1"/>
</dbReference>
<evidence type="ECO:0000313" key="4">
    <source>
        <dbReference type="EMBL" id="SFM13695.1"/>
    </source>
</evidence>
<accession>A0A1I4NE79</accession>
<dbReference type="SMART" id="SM00850">
    <property type="entry name" value="LytTR"/>
    <property type="match status" value="1"/>
</dbReference>
<dbReference type="GO" id="GO:0003677">
    <property type="term" value="F:DNA binding"/>
    <property type="evidence" value="ECO:0007669"/>
    <property type="project" value="InterPro"/>
</dbReference>
<dbReference type="RefSeq" id="WP_091484481.1">
    <property type="nucleotide sequence ID" value="NZ_FOTR01000008.1"/>
</dbReference>
<dbReference type="STRING" id="334253.SAMN04487943_108144"/>
<dbReference type="SUPFAM" id="SSF52172">
    <property type="entry name" value="CheY-like"/>
    <property type="match status" value="1"/>
</dbReference>
<dbReference type="SMART" id="SM00448">
    <property type="entry name" value="REC"/>
    <property type="match status" value="1"/>
</dbReference>
<dbReference type="PROSITE" id="PS50930">
    <property type="entry name" value="HTH_LYTTR"/>
    <property type="match status" value="1"/>
</dbReference>
<dbReference type="PANTHER" id="PTHR37299:SF1">
    <property type="entry name" value="STAGE 0 SPORULATION PROTEIN A HOMOLOG"/>
    <property type="match status" value="1"/>
</dbReference>
<dbReference type="InterPro" id="IPR046947">
    <property type="entry name" value="LytR-like"/>
</dbReference>
<dbReference type="CDD" id="cd17532">
    <property type="entry name" value="REC_LytTR_AlgR-like"/>
    <property type="match status" value="1"/>
</dbReference>
<dbReference type="Proteomes" id="UP000198565">
    <property type="component" value="Unassembled WGS sequence"/>
</dbReference>
<dbReference type="Gene3D" id="3.40.50.2300">
    <property type="match status" value="1"/>
</dbReference>
<feature type="modified residue" description="4-aspartylphosphate" evidence="1">
    <location>
        <position position="55"/>
    </location>
</feature>
<proteinExistence type="predicted"/>
<name>A0A1I4NE79_9BACI</name>
<dbReference type="Gene3D" id="2.20.25.10">
    <property type="match status" value="1"/>
</dbReference>
<dbReference type="GO" id="GO:0000156">
    <property type="term" value="F:phosphorelay response regulator activity"/>
    <property type="evidence" value="ECO:0007669"/>
    <property type="project" value="InterPro"/>
</dbReference>
<sequence>MKIQVMIAEDERLGREELTYLLEQEDDVIVCPSAENGEQLLQLYHDYKPDVLFLDIHMPGLTGLEAAEALRQEDGNEPVIVFTTAYDTYAVQAFDLQATDYLLKPFDKARFDTAMERVRGELKKKQNKKPKIEKLIISTDKKMVVIDPLQIGYAVREGRQLLLHTLTNEVIETKMNLKELEEKLFAYPFYRPHRSYLVNLDAIEEIAPWFNGAYNIVINDKNKSQVPMSRTVSKEFFDMLQGLN</sequence>
<dbReference type="OrthoDB" id="9809318at2"/>
<dbReference type="Pfam" id="PF00072">
    <property type="entry name" value="Response_reg"/>
    <property type="match status" value="1"/>
</dbReference>
<keyword evidence="1" id="KW-0597">Phosphoprotein</keyword>
<evidence type="ECO:0000256" key="1">
    <source>
        <dbReference type="PROSITE-ProRule" id="PRU00169"/>
    </source>
</evidence>
<dbReference type="InterPro" id="IPR011006">
    <property type="entry name" value="CheY-like_superfamily"/>
</dbReference>
<feature type="domain" description="HTH LytTR-type" evidence="3">
    <location>
        <begin position="135"/>
        <end position="242"/>
    </location>
</feature>
<reference evidence="5" key="1">
    <citation type="submission" date="2016-10" db="EMBL/GenBank/DDBJ databases">
        <authorList>
            <person name="Varghese N."/>
            <person name="Submissions S."/>
        </authorList>
    </citation>
    <scope>NUCLEOTIDE SEQUENCE [LARGE SCALE GENOMIC DNA]</scope>
    <source>
        <strain evidence="5">CGMCC 1.4250</strain>
    </source>
</reference>
<dbReference type="InterPro" id="IPR007492">
    <property type="entry name" value="LytTR_DNA-bd_dom"/>
</dbReference>
<evidence type="ECO:0000259" key="2">
    <source>
        <dbReference type="PROSITE" id="PS50110"/>
    </source>
</evidence>
<dbReference type="PROSITE" id="PS50110">
    <property type="entry name" value="RESPONSE_REGULATORY"/>
    <property type="match status" value="1"/>
</dbReference>